<dbReference type="Proteomes" id="UP000077755">
    <property type="component" value="Chromosome 7"/>
</dbReference>
<reference evidence="4" key="2">
    <citation type="submission" date="2022-03" db="EMBL/GenBank/DDBJ databases">
        <title>Draft title - Genomic analysis of global carrot germplasm unveils the trajectory of domestication and the origin of high carotenoid orange carrot.</title>
        <authorList>
            <person name="Iorizzo M."/>
            <person name="Ellison S."/>
            <person name="Senalik D."/>
            <person name="Macko-Podgorni A."/>
            <person name="Grzebelus D."/>
            <person name="Bostan H."/>
            <person name="Rolling W."/>
            <person name="Curaba J."/>
            <person name="Simon P."/>
        </authorList>
    </citation>
    <scope>NUCLEOTIDE SEQUENCE</scope>
    <source>
        <tissue evidence="4">Leaf</tissue>
    </source>
</reference>
<feature type="region of interest" description="Disordered" evidence="1">
    <location>
        <begin position="1"/>
        <end position="91"/>
    </location>
</feature>
<keyword evidence="5" id="KW-1185">Reference proteome</keyword>
<organism evidence="3">
    <name type="scientific">Daucus carota subsp. sativus</name>
    <name type="common">Carrot</name>
    <dbReference type="NCBI Taxonomy" id="79200"/>
    <lineage>
        <taxon>Eukaryota</taxon>
        <taxon>Viridiplantae</taxon>
        <taxon>Streptophyta</taxon>
        <taxon>Embryophyta</taxon>
        <taxon>Tracheophyta</taxon>
        <taxon>Spermatophyta</taxon>
        <taxon>Magnoliopsida</taxon>
        <taxon>eudicotyledons</taxon>
        <taxon>Gunneridae</taxon>
        <taxon>Pentapetalae</taxon>
        <taxon>asterids</taxon>
        <taxon>campanulids</taxon>
        <taxon>Apiales</taxon>
        <taxon>Apiaceae</taxon>
        <taxon>Apioideae</taxon>
        <taxon>Scandiceae</taxon>
        <taxon>Daucinae</taxon>
        <taxon>Daucus</taxon>
        <taxon>Daucus sect. Daucus</taxon>
    </lineage>
</organism>
<proteinExistence type="predicted"/>
<dbReference type="Pfam" id="PF12274">
    <property type="entry name" value="DUF3615"/>
    <property type="match status" value="1"/>
</dbReference>
<evidence type="ECO:0000259" key="2">
    <source>
        <dbReference type="Pfam" id="PF12274"/>
    </source>
</evidence>
<dbReference type="Gramene" id="KZM87724">
    <property type="protein sequence ID" value="KZM87724"/>
    <property type="gene ID" value="DCAR_024825"/>
</dbReference>
<sequence>MEGSESEQEKSVKRGSPEVKRKRVDKKKMKHSASRVEGGVDPSQGSSDCKSFNKKKKKNKHAARLEKETDVSQGDMAGGSDRHRVKRKRRVKEESFAGLQRFTDASSKGEIGEGSEQCQVKRMRVKHIRGVSCLAELDEQMNLTHAKMALEFYEKSQDDAEFEILRVLYSSCSRLQHPDSECAHLWFHVSFIAKPRKADWNVSPTHFFGELFRDLDSGGTHVTYCSTFQPSDDPGFNHGCIFCPLGQNFHPSDGYCVGRPPWHKEKLQFWHPPWHMKQD</sequence>
<dbReference type="KEGG" id="dcr:108193226"/>
<protein>
    <recommendedName>
        <fullName evidence="2">DUF3615 domain-containing protein</fullName>
    </recommendedName>
</protein>
<accession>A0A164TMC9</accession>
<dbReference type="InterPro" id="IPR022059">
    <property type="entry name" value="DUF3615"/>
</dbReference>
<reference evidence="3" key="1">
    <citation type="journal article" date="2016" name="Nat. Genet.">
        <title>A high-quality carrot genome assembly provides new insights into carotenoid accumulation and asterid genome evolution.</title>
        <authorList>
            <person name="Iorizzo M."/>
            <person name="Ellison S."/>
            <person name="Senalik D."/>
            <person name="Zeng P."/>
            <person name="Satapoomin P."/>
            <person name="Huang J."/>
            <person name="Bowman M."/>
            <person name="Iovene M."/>
            <person name="Sanseverino W."/>
            <person name="Cavagnaro P."/>
            <person name="Yildiz M."/>
            <person name="Macko-Podgorni A."/>
            <person name="Moranska E."/>
            <person name="Grzebelus E."/>
            <person name="Grzebelus D."/>
            <person name="Ashrafi H."/>
            <person name="Zheng Z."/>
            <person name="Cheng S."/>
            <person name="Spooner D."/>
            <person name="Van Deynze A."/>
            <person name="Simon P."/>
        </authorList>
    </citation>
    <scope>NUCLEOTIDE SEQUENCE [LARGE SCALE GENOMIC DNA]</scope>
    <source>
        <tissue evidence="3">Leaf</tissue>
    </source>
</reference>
<evidence type="ECO:0000256" key="1">
    <source>
        <dbReference type="SAM" id="MobiDB-lite"/>
    </source>
</evidence>
<dbReference type="PANTHER" id="PTHR34710:SF10">
    <property type="entry name" value="EXPRESSED PROTEIN"/>
    <property type="match status" value="1"/>
</dbReference>
<dbReference type="EMBL" id="CP093349">
    <property type="protein sequence ID" value="WOH09053.1"/>
    <property type="molecule type" value="Genomic_DNA"/>
</dbReference>
<feature type="compositionally biased region" description="Basic residues" evidence="1">
    <location>
        <begin position="20"/>
        <end position="33"/>
    </location>
</feature>
<feature type="compositionally biased region" description="Basic residues" evidence="1">
    <location>
        <begin position="52"/>
        <end position="62"/>
    </location>
</feature>
<feature type="compositionally biased region" description="Basic and acidic residues" evidence="1">
    <location>
        <begin position="7"/>
        <end position="19"/>
    </location>
</feature>
<evidence type="ECO:0000313" key="3">
    <source>
        <dbReference type="EMBL" id="KZM87724.1"/>
    </source>
</evidence>
<name>A0A164TMC9_DAUCS</name>
<feature type="domain" description="DUF3615" evidence="2">
    <location>
        <begin position="146"/>
        <end position="246"/>
    </location>
</feature>
<evidence type="ECO:0000313" key="4">
    <source>
        <dbReference type="EMBL" id="WOH09053.1"/>
    </source>
</evidence>
<dbReference type="AlphaFoldDB" id="A0A164TMC9"/>
<dbReference type="OrthoDB" id="10520882at2759"/>
<gene>
    <name evidence="3" type="ORF">DCAR_024825</name>
    <name evidence="4" type="ORF">DCAR_0728506</name>
</gene>
<dbReference type="PANTHER" id="PTHR34710">
    <property type="entry name" value="OS03G0834100 PROTEIN"/>
    <property type="match status" value="1"/>
</dbReference>
<dbReference type="EMBL" id="LNRQ01000007">
    <property type="protein sequence ID" value="KZM87724.1"/>
    <property type="molecule type" value="Genomic_DNA"/>
</dbReference>
<evidence type="ECO:0000313" key="5">
    <source>
        <dbReference type="Proteomes" id="UP000077755"/>
    </source>
</evidence>